<feature type="domain" description="Histidine kinase/HSP90-like ATPase" evidence="2">
    <location>
        <begin position="19"/>
        <end position="136"/>
    </location>
</feature>
<dbReference type="PANTHER" id="PTHR35526:SF6">
    <property type="entry name" value="SLR1861 PROTEIN"/>
    <property type="match status" value="1"/>
</dbReference>
<dbReference type="Proteomes" id="UP001597368">
    <property type="component" value="Unassembled WGS sequence"/>
</dbReference>
<name>A0ABW4T1D2_9ACTN</name>
<gene>
    <name evidence="3" type="ORF">ACFSKW_22960</name>
</gene>
<dbReference type="EMBL" id="JBHUFV010000033">
    <property type="protein sequence ID" value="MFD1934334.1"/>
    <property type="molecule type" value="Genomic_DNA"/>
</dbReference>
<keyword evidence="1" id="KW-0808">Transferase</keyword>
<reference evidence="4" key="1">
    <citation type="journal article" date="2019" name="Int. J. Syst. Evol. Microbiol.">
        <title>The Global Catalogue of Microorganisms (GCM) 10K type strain sequencing project: providing services to taxonomists for standard genome sequencing and annotation.</title>
        <authorList>
            <consortium name="The Broad Institute Genomics Platform"/>
            <consortium name="The Broad Institute Genome Sequencing Center for Infectious Disease"/>
            <person name="Wu L."/>
            <person name="Ma J."/>
        </authorList>
    </citation>
    <scope>NUCLEOTIDE SEQUENCE [LARGE SCALE GENOMIC DNA]</scope>
    <source>
        <strain evidence="4">ICMP 6774ER</strain>
    </source>
</reference>
<dbReference type="SUPFAM" id="SSF55874">
    <property type="entry name" value="ATPase domain of HSP90 chaperone/DNA topoisomerase II/histidine kinase"/>
    <property type="match status" value="1"/>
</dbReference>
<evidence type="ECO:0000313" key="3">
    <source>
        <dbReference type="EMBL" id="MFD1934334.1"/>
    </source>
</evidence>
<dbReference type="CDD" id="cd16936">
    <property type="entry name" value="HATPase_RsbW-like"/>
    <property type="match status" value="1"/>
</dbReference>
<keyword evidence="3" id="KW-0547">Nucleotide-binding</keyword>
<dbReference type="PANTHER" id="PTHR35526">
    <property type="entry name" value="ANTI-SIGMA-F FACTOR RSBW-RELATED"/>
    <property type="match status" value="1"/>
</dbReference>
<dbReference type="Gene3D" id="3.30.565.10">
    <property type="entry name" value="Histidine kinase-like ATPase, C-terminal domain"/>
    <property type="match status" value="1"/>
</dbReference>
<sequence length="152" mass="16632">MLAYRLRIDGSNTSMPGVVADFVEALAGEAGLTTHQTYWLRLAADEITTNIAHHGYRGCGGVVDIAGEIEPDRLRVWIEDDAPPFDPTLYDPAPRLAVPPCQREEGGYGLLLALKKVDEFSYEFVGGRNRNILVMQLLGRDGEAGAECPRDS</sequence>
<accession>A0ABW4T1D2</accession>
<dbReference type="InterPro" id="IPR003594">
    <property type="entry name" value="HATPase_dom"/>
</dbReference>
<keyword evidence="3" id="KW-0067">ATP-binding</keyword>
<comment type="caution">
    <text evidence="3">The sequence shown here is derived from an EMBL/GenBank/DDBJ whole genome shotgun (WGS) entry which is preliminary data.</text>
</comment>
<keyword evidence="1" id="KW-0723">Serine/threonine-protein kinase</keyword>
<keyword evidence="4" id="KW-1185">Reference proteome</keyword>
<keyword evidence="1" id="KW-0418">Kinase</keyword>
<organism evidence="3 4">
    <name type="scientific">Nonomuraea mangrovi</name>
    <dbReference type="NCBI Taxonomy" id="2316207"/>
    <lineage>
        <taxon>Bacteria</taxon>
        <taxon>Bacillati</taxon>
        <taxon>Actinomycetota</taxon>
        <taxon>Actinomycetes</taxon>
        <taxon>Streptosporangiales</taxon>
        <taxon>Streptosporangiaceae</taxon>
        <taxon>Nonomuraea</taxon>
    </lineage>
</organism>
<proteinExistence type="predicted"/>
<protein>
    <submittedName>
        <fullName evidence="3">ATP-binding protein</fullName>
    </submittedName>
</protein>
<dbReference type="Pfam" id="PF13581">
    <property type="entry name" value="HATPase_c_2"/>
    <property type="match status" value="1"/>
</dbReference>
<dbReference type="InterPro" id="IPR050267">
    <property type="entry name" value="Anti-sigma-factor_SerPK"/>
</dbReference>
<dbReference type="GO" id="GO:0005524">
    <property type="term" value="F:ATP binding"/>
    <property type="evidence" value="ECO:0007669"/>
    <property type="project" value="UniProtKB-KW"/>
</dbReference>
<evidence type="ECO:0000256" key="1">
    <source>
        <dbReference type="ARBA" id="ARBA00022527"/>
    </source>
</evidence>
<dbReference type="InterPro" id="IPR036890">
    <property type="entry name" value="HATPase_C_sf"/>
</dbReference>
<dbReference type="RefSeq" id="WP_379574575.1">
    <property type="nucleotide sequence ID" value="NZ_JBHUFV010000033.1"/>
</dbReference>
<evidence type="ECO:0000259" key="2">
    <source>
        <dbReference type="Pfam" id="PF13581"/>
    </source>
</evidence>
<evidence type="ECO:0000313" key="4">
    <source>
        <dbReference type="Proteomes" id="UP001597368"/>
    </source>
</evidence>